<evidence type="ECO:0000313" key="1">
    <source>
        <dbReference type="EMBL" id="KAL2734031.1"/>
    </source>
</evidence>
<evidence type="ECO:0000313" key="2">
    <source>
        <dbReference type="Proteomes" id="UP001607302"/>
    </source>
</evidence>
<protein>
    <submittedName>
        <fullName evidence="1">Uncharacterized protein</fullName>
    </submittedName>
</protein>
<organism evidence="1 2">
    <name type="scientific">Vespula squamosa</name>
    <name type="common">Southern yellow jacket</name>
    <name type="synonym">Wasp</name>
    <dbReference type="NCBI Taxonomy" id="30214"/>
    <lineage>
        <taxon>Eukaryota</taxon>
        <taxon>Metazoa</taxon>
        <taxon>Ecdysozoa</taxon>
        <taxon>Arthropoda</taxon>
        <taxon>Hexapoda</taxon>
        <taxon>Insecta</taxon>
        <taxon>Pterygota</taxon>
        <taxon>Neoptera</taxon>
        <taxon>Endopterygota</taxon>
        <taxon>Hymenoptera</taxon>
        <taxon>Apocrita</taxon>
        <taxon>Aculeata</taxon>
        <taxon>Vespoidea</taxon>
        <taxon>Vespidae</taxon>
        <taxon>Vespinae</taxon>
        <taxon>Vespula</taxon>
    </lineage>
</organism>
<proteinExistence type="predicted"/>
<dbReference type="Proteomes" id="UP001607302">
    <property type="component" value="Unassembled WGS sequence"/>
</dbReference>
<name>A0ABD2BMP2_VESSQ</name>
<gene>
    <name evidence="1" type="ORF">V1478_003729</name>
</gene>
<comment type="caution">
    <text evidence="1">The sequence shown here is derived from an EMBL/GenBank/DDBJ whole genome shotgun (WGS) entry which is preliminary data.</text>
</comment>
<sequence length="104" mass="11924">MFGSVVTLYRYKFKDHPDRNALRDALMYVSRKPRNDNKNGNNNFFIALRSEASTKEETLALGVGIINWQDKMIKQSIGMRLKSTSKGNGSFMRCDLKKNSEESI</sequence>
<dbReference type="AlphaFoldDB" id="A0ABD2BMP2"/>
<dbReference type="EMBL" id="JAUDFV010000074">
    <property type="protein sequence ID" value="KAL2734031.1"/>
    <property type="molecule type" value="Genomic_DNA"/>
</dbReference>
<accession>A0ABD2BMP2</accession>
<keyword evidence="2" id="KW-1185">Reference proteome</keyword>
<reference evidence="1 2" key="1">
    <citation type="journal article" date="2024" name="Ann. Entomol. Soc. Am.">
        <title>Genomic analyses of the southern and eastern yellowjacket wasps (Hymenoptera: Vespidae) reveal evolutionary signatures of social life.</title>
        <authorList>
            <person name="Catto M.A."/>
            <person name="Caine P.B."/>
            <person name="Orr S.E."/>
            <person name="Hunt B.G."/>
            <person name="Goodisman M.A.D."/>
        </authorList>
    </citation>
    <scope>NUCLEOTIDE SEQUENCE [LARGE SCALE GENOMIC DNA]</scope>
    <source>
        <strain evidence="1">233</strain>
        <tissue evidence="1">Head and thorax</tissue>
    </source>
</reference>